<comment type="caution">
    <text evidence="5">The sequence shown here is derived from an EMBL/GenBank/DDBJ whole genome shotgun (WGS) entry which is preliminary data.</text>
</comment>
<keyword evidence="6" id="KW-1185">Reference proteome</keyword>
<feature type="domain" description="Polysaccharide export protein N-terminal" evidence="3">
    <location>
        <begin position="45"/>
        <end position="121"/>
    </location>
</feature>
<evidence type="ECO:0000256" key="2">
    <source>
        <dbReference type="SAM" id="SignalP"/>
    </source>
</evidence>
<feature type="signal peptide" evidence="2">
    <location>
        <begin position="1"/>
        <end position="24"/>
    </location>
</feature>
<accession>A0ABT8YEN7</accession>
<dbReference type="PANTHER" id="PTHR33619:SF3">
    <property type="entry name" value="POLYSACCHARIDE EXPORT PROTEIN GFCE-RELATED"/>
    <property type="match status" value="1"/>
</dbReference>
<evidence type="ECO:0000259" key="4">
    <source>
        <dbReference type="Pfam" id="PF10531"/>
    </source>
</evidence>
<dbReference type="PANTHER" id="PTHR33619">
    <property type="entry name" value="POLYSACCHARIDE EXPORT PROTEIN GFCE-RELATED"/>
    <property type="match status" value="1"/>
</dbReference>
<proteinExistence type="predicted"/>
<reference evidence="5" key="1">
    <citation type="submission" date="2023-07" db="EMBL/GenBank/DDBJ databases">
        <authorList>
            <person name="Kim M."/>
        </authorList>
    </citation>
    <scope>NUCLEOTIDE SEQUENCE</scope>
    <source>
        <strain evidence="5">BIUV-7</strain>
    </source>
</reference>
<dbReference type="InterPro" id="IPR019554">
    <property type="entry name" value="Soluble_ligand-bd"/>
</dbReference>
<gene>
    <name evidence="5" type="ORF">Q4F19_20625</name>
</gene>
<sequence length="214" mass="21840">MMIRPVAALLGLAALLPASLFAQGAPPTAASAPTPVPAAKLPGQAASTYRISAGDMLDVYVWGDERLQRALTVLPDGTFGFPLAGTVMAATHTTNEVESELSRLLAPQYKGVAPQVTVSVKQSSGMQISVIGKVRSPGTFSPTRYVTVLDALALAGGPSEFADLGNVVILRNNGGKSSVVRAKLAGVLKGRPTDGDLAGDGIPLLLAGDTVVVP</sequence>
<organism evidence="5 6">
    <name type="scientific">Sphingomonas natans</name>
    <dbReference type="NCBI Taxonomy" id="3063330"/>
    <lineage>
        <taxon>Bacteria</taxon>
        <taxon>Pseudomonadati</taxon>
        <taxon>Pseudomonadota</taxon>
        <taxon>Alphaproteobacteria</taxon>
        <taxon>Sphingomonadales</taxon>
        <taxon>Sphingomonadaceae</taxon>
        <taxon>Sphingomonas</taxon>
    </lineage>
</organism>
<dbReference type="Proteomes" id="UP001169764">
    <property type="component" value="Unassembled WGS sequence"/>
</dbReference>
<dbReference type="Gene3D" id="3.30.1950.10">
    <property type="entry name" value="wza like domain"/>
    <property type="match status" value="1"/>
</dbReference>
<feature type="chain" id="PRO_5047138854" evidence="2">
    <location>
        <begin position="25"/>
        <end position="214"/>
    </location>
</feature>
<evidence type="ECO:0000259" key="3">
    <source>
        <dbReference type="Pfam" id="PF02563"/>
    </source>
</evidence>
<dbReference type="Pfam" id="PF02563">
    <property type="entry name" value="Poly_export"/>
    <property type="match status" value="1"/>
</dbReference>
<feature type="domain" description="Soluble ligand binding" evidence="4">
    <location>
        <begin position="128"/>
        <end position="177"/>
    </location>
</feature>
<dbReference type="InterPro" id="IPR003715">
    <property type="entry name" value="Poly_export_N"/>
</dbReference>
<evidence type="ECO:0000256" key="1">
    <source>
        <dbReference type="ARBA" id="ARBA00022729"/>
    </source>
</evidence>
<dbReference type="EMBL" id="JAUOTP010000012">
    <property type="protein sequence ID" value="MDO6416800.1"/>
    <property type="molecule type" value="Genomic_DNA"/>
</dbReference>
<dbReference type="Gene3D" id="3.10.560.10">
    <property type="entry name" value="Outer membrane lipoprotein wza domain like"/>
    <property type="match status" value="1"/>
</dbReference>
<protein>
    <submittedName>
        <fullName evidence="5">Polysaccharide biosynthesis/export family protein</fullName>
    </submittedName>
</protein>
<name>A0ABT8YEN7_9SPHN</name>
<keyword evidence="1 2" id="KW-0732">Signal</keyword>
<dbReference type="RefSeq" id="WP_303546650.1">
    <property type="nucleotide sequence ID" value="NZ_JAUOTP010000012.1"/>
</dbReference>
<dbReference type="Pfam" id="PF10531">
    <property type="entry name" value="SLBB"/>
    <property type="match status" value="1"/>
</dbReference>
<evidence type="ECO:0000313" key="5">
    <source>
        <dbReference type="EMBL" id="MDO6416800.1"/>
    </source>
</evidence>
<dbReference type="InterPro" id="IPR049712">
    <property type="entry name" value="Poly_export"/>
</dbReference>
<evidence type="ECO:0000313" key="6">
    <source>
        <dbReference type="Proteomes" id="UP001169764"/>
    </source>
</evidence>